<organism evidence="5 6">
    <name type="scientific">Candidatus Ornithomonoglobus merdipullorum</name>
    <dbReference type="NCBI Taxonomy" id="2840895"/>
    <lineage>
        <taxon>Bacteria</taxon>
        <taxon>Bacillati</taxon>
        <taxon>Bacillota</taxon>
        <taxon>Clostridia</taxon>
        <taxon>Candidatus Ornithomonoglobus</taxon>
    </lineage>
</organism>
<keyword evidence="1" id="KW-0808">Transferase</keyword>
<dbReference type="InterPro" id="IPR000182">
    <property type="entry name" value="GNAT_dom"/>
</dbReference>
<dbReference type="PANTHER" id="PTHR43877">
    <property type="entry name" value="AMINOALKYLPHOSPHONATE N-ACETYLTRANSFERASE-RELATED-RELATED"/>
    <property type="match status" value="1"/>
</dbReference>
<dbReference type="AlphaFoldDB" id="A0A9D1MD80"/>
<evidence type="ECO:0000256" key="1">
    <source>
        <dbReference type="ARBA" id="ARBA00022679"/>
    </source>
</evidence>
<dbReference type="NCBIfam" id="TIGR01575">
    <property type="entry name" value="rimI"/>
    <property type="match status" value="1"/>
</dbReference>
<comment type="subcellular location">
    <subcellularLocation>
        <location evidence="3">Cytoplasm</location>
    </subcellularLocation>
</comment>
<dbReference type="Proteomes" id="UP000824109">
    <property type="component" value="Unassembled WGS sequence"/>
</dbReference>
<dbReference type="GO" id="GO:0005737">
    <property type="term" value="C:cytoplasm"/>
    <property type="evidence" value="ECO:0007669"/>
    <property type="project" value="UniProtKB-SubCell"/>
</dbReference>
<feature type="domain" description="N-acetyltransferase" evidence="4">
    <location>
        <begin position="1"/>
        <end position="142"/>
    </location>
</feature>
<keyword evidence="2" id="KW-0012">Acyltransferase</keyword>
<gene>
    <name evidence="5" type="primary">rimI</name>
    <name evidence="5" type="ORF">IAA61_10525</name>
</gene>
<dbReference type="InterPro" id="IPR050832">
    <property type="entry name" value="Bact_Acetyltransf"/>
</dbReference>
<dbReference type="CDD" id="cd04301">
    <property type="entry name" value="NAT_SF"/>
    <property type="match status" value="1"/>
</dbReference>
<dbReference type="SUPFAM" id="SSF55729">
    <property type="entry name" value="Acyl-CoA N-acyltransferases (Nat)"/>
    <property type="match status" value="1"/>
</dbReference>
<comment type="similarity">
    <text evidence="3">Belongs to the acetyltransferase family. RimI subfamily.</text>
</comment>
<comment type="catalytic activity">
    <reaction evidence="3">
        <text>N-terminal L-alanyl-[ribosomal protein bS18] + acetyl-CoA = N-terminal N(alpha)-acetyl-L-alanyl-[ribosomal protein bS18] + CoA + H(+)</text>
        <dbReference type="Rhea" id="RHEA:43756"/>
        <dbReference type="Rhea" id="RHEA-COMP:10676"/>
        <dbReference type="Rhea" id="RHEA-COMP:10677"/>
        <dbReference type="ChEBI" id="CHEBI:15378"/>
        <dbReference type="ChEBI" id="CHEBI:57287"/>
        <dbReference type="ChEBI" id="CHEBI:57288"/>
        <dbReference type="ChEBI" id="CHEBI:64718"/>
        <dbReference type="ChEBI" id="CHEBI:83683"/>
        <dbReference type="EC" id="2.3.1.266"/>
    </reaction>
</comment>
<keyword evidence="5" id="KW-0687">Ribonucleoprotein</keyword>
<dbReference type="InterPro" id="IPR006464">
    <property type="entry name" value="AcTrfase_RimI/Ard1"/>
</dbReference>
<dbReference type="PROSITE" id="PS51186">
    <property type="entry name" value="GNAT"/>
    <property type="match status" value="1"/>
</dbReference>
<evidence type="ECO:0000256" key="2">
    <source>
        <dbReference type="ARBA" id="ARBA00023315"/>
    </source>
</evidence>
<dbReference type="Gene3D" id="3.40.630.30">
    <property type="match status" value="1"/>
</dbReference>
<reference evidence="5" key="2">
    <citation type="journal article" date="2021" name="PeerJ">
        <title>Extensive microbial diversity within the chicken gut microbiome revealed by metagenomics and culture.</title>
        <authorList>
            <person name="Gilroy R."/>
            <person name="Ravi A."/>
            <person name="Getino M."/>
            <person name="Pursley I."/>
            <person name="Horton D.L."/>
            <person name="Alikhan N.F."/>
            <person name="Baker D."/>
            <person name="Gharbi K."/>
            <person name="Hall N."/>
            <person name="Watson M."/>
            <person name="Adriaenssens E.M."/>
            <person name="Foster-Nyarko E."/>
            <person name="Jarju S."/>
            <person name="Secka A."/>
            <person name="Antonio M."/>
            <person name="Oren A."/>
            <person name="Chaudhuri R.R."/>
            <person name="La Ragione R."/>
            <person name="Hildebrand F."/>
            <person name="Pallen M.J."/>
        </authorList>
    </citation>
    <scope>NUCLEOTIDE SEQUENCE</scope>
    <source>
        <strain evidence="5">USAMLcec3-3695</strain>
    </source>
</reference>
<dbReference type="EMBL" id="DVNB01000107">
    <property type="protein sequence ID" value="HIU58225.1"/>
    <property type="molecule type" value="Genomic_DNA"/>
</dbReference>
<dbReference type="InterPro" id="IPR016181">
    <property type="entry name" value="Acyl_CoA_acyltransferase"/>
</dbReference>
<dbReference type="Pfam" id="PF00583">
    <property type="entry name" value="Acetyltransf_1"/>
    <property type="match status" value="1"/>
</dbReference>
<evidence type="ECO:0000313" key="6">
    <source>
        <dbReference type="Proteomes" id="UP000824109"/>
    </source>
</evidence>
<name>A0A9D1MD80_9FIRM</name>
<evidence type="ECO:0000259" key="4">
    <source>
        <dbReference type="PROSITE" id="PS51186"/>
    </source>
</evidence>
<accession>A0A9D1MD80</accession>
<comment type="function">
    <text evidence="3">Acetylates the N-terminal alanine of ribosomal protein bS18.</text>
</comment>
<dbReference type="GO" id="GO:0005840">
    <property type="term" value="C:ribosome"/>
    <property type="evidence" value="ECO:0007669"/>
    <property type="project" value="UniProtKB-KW"/>
</dbReference>
<comment type="caution">
    <text evidence="5">The sequence shown here is derived from an EMBL/GenBank/DDBJ whole genome shotgun (WGS) entry which is preliminary data.</text>
</comment>
<evidence type="ECO:0000256" key="3">
    <source>
        <dbReference type="RuleBase" id="RU363094"/>
    </source>
</evidence>
<dbReference type="GO" id="GO:0008999">
    <property type="term" value="F:protein-N-terminal-alanine acetyltransferase activity"/>
    <property type="evidence" value="ECO:0007669"/>
    <property type="project" value="UniProtKB-EC"/>
</dbReference>
<reference evidence="5" key="1">
    <citation type="submission" date="2020-10" db="EMBL/GenBank/DDBJ databases">
        <authorList>
            <person name="Gilroy R."/>
        </authorList>
    </citation>
    <scope>NUCLEOTIDE SEQUENCE</scope>
    <source>
        <strain evidence="5">USAMLcec3-3695</strain>
    </source>
</reference>
<evidence type="ECO:0000313" key="5">
    <source>
        <dbReference type="EMBL" id="HIU58225.1"/>
    </source>
</evidence>
<keyword evidence="3" id="KW-0963">Cytoplasm</keyword>
<protein>
    <recommendedName>
        <fullName evidence="3">[Ribosomal protein bS18]-alanine N-acetyltransferase</fullName>
        <ecNumber evidence="3">2.3.1.266</ecNumber>
    </recommendedName>
</protein>
<dbReference type="EC" id="2.3.1.266" evidence="3"/>
<keyword evidence="5" id="KW-0689">Ribosomal protein</keyword>
<sequence length="150" mass="16725">MIRKMVRSDLHDVSDLDFASFDTGWTETMYEGELEKEFSVYYVAEENGRIIGYAGIWCIMETADVSRIAVAGTERRRGIGAALMRCIIAEAGRRGCERVMLEVNEQNAAARRMYEGFGFRAIDLRKGYYGDGSAVIMELCPIAAAKGAEN</sequence>
<proteinExistence type="inferred from homology"/>